<evidence type="ECO:0000256" key="7">
    <source>
        <dbReference type="ARBA" id="ARBA00023136"/>
    </source>
</evidence>
<feature type="domain" description="PAS" evidence="10">
    <location>
        <begin position="460"/>
        <end position="531"/>
    </location>
</feature>
<dbReference type="Gene3D" id="3.30.565.10">
    <property type="entry name" value="Histidine kinase-like ATPase, C-terminal domain"/>
    <property type="match status" value="1"/>
</dbReference>
<reference evidence="12 13" key="1">
    <citation type="submission" date="2018-06" db="EMBL/GenBank/DDBJ databases">
        <title>Genomic Encyclopedia of Archaeal and Bacterial Type Strains, Phase II (KMG-II): from individual species to whole genera.</title>
        <authorList>
            <person name="Goeker M."/>
        </authorList>
    </citation>
    <scope>NUCLEOTIDE SEQUENCE [LARGE SCALE GENOMIC DNA]</scope>
    <source>
        <strain evidence="12 13">DSM 14825</strain>
    </source>
</reference>
<dbReference type="InterPro" id="IPR004358">
    <property type="entry name" value="Sig_transdc_His_kin-like_C"/>
</dbReference>
<dbReference type="RefSeq" id="WP_111635704.1">
    <property type="nucleotide sequence ID" value="NZ_QLLR01000030.1"/>
</dbReference>
<name>A0A327S6C1_9SPHI</name>
<dbReference type="Gene3D" id="3.30.450.20">
    <property type="entry name" value="PAS domain"/>
    <property type="match status" value="4"/>
</dbReference>
<evidence type="ECO:0000259" key="9">
    <source>
        <dbReference type="PROSITE" id="PS50109"/>
    </source>
</evidence>
<dbReference type="EC" id="2.7.13.3" evidence="2"/>
<dbReference type="InterPro" id="IPR035965">
    <property type="entry name" value="PAS-like_dom_sf"/>
</dbReference>
<dbReference type="CDD" id="cd00130">
    <property type="entry name" value="PAS"/>
    <property type="match status" value="3"/>
</dbReference>
<dbReference type="OrthoDB" id="9813151at2"/>
<dbReference type="PANTHER" id="PTHR43304:SF1">
    <property type="entry name" value="PAC DOMAIN-CONTAINING PROTEIN"/>
    <property type="match status" value="1"/>
</dbReference>
<dbReference type="InterPro" id="IPR003594">
    <property type="entry name" value="HATPase_dom"/>
</dbReference>
<evidence type="ECO:0000256" key="6">
    <source>
        <dbReference type="ARBA" id="ARBA00023012"/>
    </source>
</evidence>
<accession>A0A327S6C1</accession>
<evidence type="ECO:0000259" key="10">
    <source>
        <dbReference type="PROSITE" id="PS50112"/>
    </source>
</evidence>
<dbReference type="NCBIfam" id="TIGR00229">
    <property type="entry name" value="sensory_box"/>
    <property type="match status" value="3"/>
</dbReference>
<dbReference type="Pfam" id="PF08448">
    <property type="entry name" value="PAS_4"/>
    <property type="match status" value="1"/>
</dbReference>
<dbReference type="SMART" id="SM00387">
    <property type="entry name" value="HATPase_c"/>
    <property type="match status" value="1"/>
</dbReference>
<dbReference type="CDD" id="cd00082">
    <property type="entry name" value="HisKA"/>
    <property type="match status" value="1"/>
</dbReference>
<dbReference type="SMART" id="SM00388">
    <property type="entry name" value="HisKA"/>
    <property type="match status" value="1"/>
</dbReference>
<proteinExistence type="predicted"/>
<dbReference type="SUPFAM" id="SSF55785">
    <property type="entry name" value="PYP-like sensor domain (PAS domain)"/>
    <property type="match status" value="4"/>
</dbReference>
<dbReference type="PROSITE" id="PS50112">
    <property type="entry name" value="PAS"/>
    <property type="match status" value="2"/>
</dbReference>
<keyword evidence="5" id="KW-0418">Kinase</keyword>
<dbReference type="SUPFAM" id="SSF47384">
    <property type="entry name" value="Homodimeric domain of signal transducing histidine kinase"/>
    <property type="match status" value="1"/>
</dbReference>
<evidence type="ECO:0000256" key="1">
    <source>
        <dbReference type="ARBA" id="ARBA00000085"/>
    </source>
</evidence>
<dbReference type="PROSITE" id="PS50109">
    <property type="entry name" value="HIS_KIN"/>
    <property type="match status" value="1"/>
</dbReference>
<dbReference type="PRINTS" id="PR00344">
    <property type="entry name" value="BCTRLSENSOR"/>
</dbReference>
<feature type="domain" description="PAC" evidence="11">
    <location>
        <begin position="406"/>
        <end position="459"/>
    </location>
</feature>
<gene>
    <name evidence="12" type="ORF">LY11_04347</name>
</gene>
<keyword evidence="7" id="KW-0472">Membrane</keyword>
<evidence type="ECO:0000256" key="4">
    <source>
        <dbReference type="ARBA" id="ARBA00022679"/>
    </source>
</evidence>
<dbReference type="Pfam" id="PF00512">
    <property type="entry name" value="HisKA"/>
    <property type="match status" value="1"/>
</dbReference>
<feature type="coiled-coil region" evidence="8">
    <location>
        <begin position="266"/>
        <end position="321"/>
    </location>
</feature>
<dbReference type="FunFam" id="1.10.287.130:FF:000001">
    <property type="entry name" value="Two-component sensor histidine kinase"/>
    <property type="match status" value="1"/>
</dbReference>
<dbReference type="EMBL" id="QLLR01000030">
    <property type="protein sequence ID" value="RAJ24626.1"/>
    <property type="molecule type" value="Genomic_DNA"/>
</dbReference>
<dbReference type="Pfam" id="PF02518">
    <property type="entry name" value="HATPase_c"/>
    <property type="match status" value="1"/>
</dbReference>
<keyword evidence="3" id="KW-0597">Phosphoprotein</keyword>
<dbReference type="InterPro" id="IPR000700">
    <property type="entry name" value="PAS-assoc_C"/>
</dbReference>
<dbReference type="InterPro" id="IPR013656">
    <property type="entry name" value="PAS_4"/>
</dbReference>
<keyword evidence="4" id="KW-0808">Transferase</keyword>
<keyword evidence="8" id="KW-0175">Coiled coil</keyword>
<sequence>MINPSKIPVPDEHKLAANEERFSALVTATSDVIYSLSADWKVMHELDGRGFLKDSYEPTTDWMSDNVYPQDMEKVKVAIADAIKEKKIFQLEHRVVRADGTTGWTFSRAVPILDDQGEIQEWFGTASDITDYKNAEEALRVSRVQSDQQKRVYETITSCTPDLMYVFDLDYRFTYANSALLSMWGKTWDNAIGKGLLENGYEPWHATMHENEIDQIKRTKQPIRGEVSFPHATLGKRVYDYILTPVLNEQGDVEAIAGTTRDVTERKQWEESLAKNSKELRTINEKMASTNEELAATNEELAASNEELTAMNEELAFVNHELVIAQRKIEEGQVAFRLAVNAAKFGTWFIHSVTRELISDDRLKELFGYYPGQSLSIEQLLAQVTEEYRDEVAAKMENAIYNNDDYDVIYPVIGLNDNRLRWVRAIGNLKVDPSGSFSAFTGLMMDITEQYLAAAEIKRAEESLRIAIDAAGLGTFYINATDRIFITSQKLKGFFGFLPEEEIPYATAINQIHPDYRQEVADLVESAFNKGTRFDMEYPIIGYHDGKVRWVRGIGEMQHSEGKDYFTGVLHEITEKKQDEIRKNDFIGMVSHELKTPLTSMKGYIQLLLIKLRKQEDDFMVSALEKANAQVTKMTGMINGFLNISRLESGKIHIDRQHFDLAMLIKESEEESLATILSHTIIFEPVETTFVSADRDKIGQVIHNLISNAVKYSVQGSIIDVSCVTVEGIAKVSVKDQGMGIKPEDLSKIFDRYYRVEGSHMYSISGFGIGLYLCSEIINRHHGEIWAESEFGEGSTFSFSLPLPTSSEVENDKM</sequence>
<evidence type="ECO:0000256" key="5">
    <source>
        <dbReference type="ARBA" id="ARBA00022777"/>
    </source>
</evidence>
<feature type="domain" description="PAC" evidence="11">
    <location>
        <begin position="223"/>
        <end position="275"/>
    </location>
</feature>
<dbReference type="GO" id="GO:0000155">
    <property type="term" value="F:phosphorelay sensor kinase activity"/>
    <property type="evidence" value="ECO:0007669"/>
    <property type="project" value="InterPro"/>
</dbReference>
<dbReference type="InterPro" id="IPR001610">
    <property type="entry name" value="PAC"/>
</dbReference>
<dbReference type="SMART" id="SM00086">
    <property type="entry name" value="PAC"/>
    <property type="match status" value="3"/>
</dbReference>
<feature type="domain" description="PAC" evidence="11">
    <location>
        <begin position="89"/>
        <end position="141"/>
    </location>
</feature>
<dbReference type="InterPro" id="IPR003661">
    <property type="entry name" value="HisK_dim/P_dom"/>
</dbReference>
<evidence type="ECO:0000256" key="3">
    <source>
        <dbReference type="ARBA" id="ARBA00022553"/>
    </source>
</evidence>
<dbReference type="Pfam" id="PF08447">
    <property type="entry name" value="PAS_3"/>
    <property type="match status" value="2"/>
</dbReference>
<dbReference type="SUPFAM" id="SSF55874">
    <property type="entry name" value="ATPase domain of HSP90 chaperone/DNA topoisomerase II/histidine kinase"/>
    <property type="match status" value="1"/>
</dbReference>
<dbReference type="SMART" id="SM00091">
    <property type="entry name" value="PAS"/>
    <property type="match status" value="3"/>
</dbReference>
<feature type="domain" description="PAC" evidence="11">
    <location>
        <begin position="534"/>
        <end position="585"/>
    </location>
</feature>
<dbReference type="PROSITE" id="PS50113">
    <property type="entry name" value="PAC"/>
    <property type="match status" value="4"/>
</dbReference>
<dbReference type="InterPro" id="IPR005467">
    <property type="entry name" value="His_kinase_dom"/>
</dbReference>
<dbReference type="InterPro" id="IPR013655">
    <property type="entry name" value="PAS_fold_3"/>
</dbReference>
<dbReference type="InterPro" id="IPR036890">
    <property type="entry name" value="HATPase_C_sf"/>
</dbReference>
<feature type="domain" description="Histidine kinase" evidence="9">
    <location>
        <begin position="589"/>
        <end position="805"/>
    </location>
</feature>
<comment type="catalytic activity">
    <reaction evidence="1">
        <text>ATP + protein L-histidine = ADP + protein N-phospho-L-histidine.</text>
        <dbReference type="EC" id="2.7.13.3"/>
    </reaction>
</comment>
<dbReference type="InterPro" id="IPR000014">
    <property type="entry name" value="PAS"/>
</dbReference>
<dbReference type="InterPro" id="IPR052162">
    <property type="entry name" value="Sensor_kinase/Photoreceptor"/>
</dbReference>
<evidence type="ECO:0000313" key="12">
    <source>
        <dbReference type="EMBL" id="RAJ24626.1"/>
    </source>
</evidence>
<evidence type="ECO:0000313" key="13">
    <source>
        <dbReference type="Proteomes" id="UP000249754"/>
    </source>
</evidence>
<dbReference type="FunFam" id="3.30.565.10:FF:000006">
    <property type="entry name" value="Sensor histidine kinase WalK"/>
    <property type="match status" value="1"/>
</dbReference>
<evidence type="ECO:0000256" key="2">
    <source>
        <dbReference type="ARBA" id="ARBA00012438"/>
    </source>
</evidence>
<organism evidence="12 13">
    <name type="scientific">Pedobacter cryoconitis</name>
    <dbReference type="NCBI Taxonomy" id="188932"/>
    <lineage>
        <taxon>Bacteria</taxon>
        <taxon>Pseudomonadati</taxon>
        <taxon>Bacteroidota</taxon>
        <taxon>Sphingobacteriia</taxon>
        <taxon>Sphingobacteriales</taxon>
        <taxon>Sphingobacteriaceae</taxon>
        <taxon>Pedobacter</taxon>
    </lineage>
</organism>
<dbReference type="Proteomes" id="UP000249754">
    <property type="component" value="Unassembled WGS sequence"/>
</dbReference>
<feature type="domain" description="PAS" evidence="10">
    <location>
        <begin position="149"/>
        <end position="203"/>
    </location>
</feature>
<dbReference type="Gene3D" id="1.10.287.130">
    <property type="match status" value="1"/>
</dbReference>
<evidence type="ECO:0000256" key="8">
    <source>
        <dbReference type="SAM" id="Coils"/>
    </source>
</evidence>
<protein>
    <recommendedName>
        <fullName evidence="2">histidine kinase</fullName>
        <ecNumber evidence="2">2.7.13.3</ecNumber>
    </recommendedName>
</protein>
<keyword evidence="6" id="KW-0902">Two-component regulatory system</keyword>
<dbReference type="InterPro" id="IPR036097">
    <property type="entry name" value="HisK_dim/P_sf"/>
</dbReference>
<comment type="caution">
    <text evidence="12">The sequence shown here is derived from an EMBL/GenBank/DDBJ whole genome shotgun (WGS) entry which is preliminary data.</text>
</comment>
<evidence type="ECO:0000259" key="11">
    <source>
        <dbReference type="PROSITE" id="PS50113"/>
    </source>
</evidence>
<dbReference type="STRING" id="188932.AY601_1204"/>
<dbReference type="AlphaFoldDB" id="A0A327S6C1"/>
<dbReference type="PANTHER" id="PTHR43304">
    <property type="entry name" value="PHYTOCHROME-LIKE PROTEIN CPH1"/>
    <property type="match status" value="1"/>
</dbReference>